<evidence type="ECO:0000256" key="7">
    <source>
        <dbReference type="HAMAP-Rule" id="MF_02090"/>
    </source>
</evidence>
<evidence type="ECO:0000256" key="3">
    <source>
        <dbReference type="ARBA" id="ARBA00022598"/>
    </source>
</evidence>
<dbReference type="STRING" id="906968.Trebr_0850"/>
<comment type="similarity">
    <text evidence="2 7 8">In the C-terminal section; belongs to the NAD synthetase family.</text>
</comment>
<comment type="similarity">
    <text evidence="9">Belongs to the NAD synthetase family.</text>
</comment>
<dbReference type="GO" id="GO:0004359">
    <property type="term" value="F:glutaminase activity"/>
    <property type="evidence" value="ECO:0007669"/>
    <property type="project" value="InterPro"/>
</dbReference>
<feature type="binding site" evidence="7">
    <location>
        <begin position="372"/>
        <end position="379"/>
    </location>
    <ligand>
        <name>ATP</name>
        <dbReference type="ChEBI" id="CHEBI:30616"/>
    </ligand>
</feature>
<keyword evidence="5 7" id="KW-0067">ATP-binding</keyword>
<dbReference type="Gene3D" id="3.60.110.10">
    <property type="entry name" value="Carbon-nitrogen hydrolase"/>
    <property type="match status" value="1"/>
</dbReference>
<dbReference type="PANTHER" id="PTHR23090">
    <property type="entry name" value="NH 3 /GLUTAMINE-DEPENDENT NAD + SYNTHETASE"/>
    <property type="match status" value="1"/>
</dbReference>
<dbReference type="HOGENOM" id="CLU_025662_0_0_12"/>
<dbReference type="eggNOG" id="COG0388">
    <property type="taxonomic scope" value="Bacteria"/>
</dbReference>
<feature type="active site" description="Nucleophile; for glutaminase activity" evidence="7">
    <location>
        <position position="183"/>
    </location>
</feature>
<proteinExistence type="inferred from homology"/>
<keyword evidence="12" id="KW-1185">Reference proteome</keyword>
<dbReference type="GO" id="GO:0005737">
    <property type="term" value="C:cytoplasm"/>
    <property type="evidence" value="ECO:0007669"/>
    <property type="project" value="InterPro"/>
</dbReference>
<dbReference type="HAMAP" id="MF_02090">
    <property type="entry name" value="NadE_glutamine_dep"/>
    <property type="match status" value="1"/>
</dbReference>
<dbReference type="Pfam" id="PF00795">
    <property type="entry name" value="CN_hydrolase"/>
    <property type="match status" value="1"/>
</dbReference>
<dbReference type="PANTHER" id="PTHR23090:SF9">
    <property type="entry name" value="GLUTAMINE-DEPENDENT NAD(+) SYNTHETASE"/>
    <property type="match status" value="1"/>
</dbReference>
<feature type="binding site" evidence="7">
    <location>
        <position position="121"/>
    </location>
    <ligand>
        <name>L-glutamine</name>
        <dbReference type="ChEBI" id="CHEBI:58359"/>
    </ligand>
</feature>
<dbReference type="Proteomes" id="UP000006546">
    <property type="component" value="Chromosome"/>
</dbReference>
<dbReference type="NCBIfam" id="TIGR00552">
    <property type="entry name" value="nadE"/>
    <property type="match status" value="1"/>
</dbReference>
<dbReference type="InterPro" id="IPR003694">
    <property type="entry name" value="NAD_synthase"/>
</dbReference>
<dbReference type="GO" id="GO:0005524">
    <property type="term" value="F:ATP binding"/>
    <property type="evidence" value="ECO:0007669"/>
    <property type="project" value="UniProtKB-UniRule"/>
</dbReference>
<evidence type="ECO:0000256" key="2">
    <source>
        <dbReference type="ARBA" id="ARBA00007145"/>
    </source>
</evidence>
<feature type="domain" description="CN hydrolase" evidence="10">
    <location>
        <begin position="6"/>
        <end position="281"/>
    </location>
</feature>
<feature type="active site" description="For glutaminase activity" evidence="7">
    <location>
        <position position="115"/>
    </location>
</feature>
<feature type="binding site" evidence="7">
    <location>
        <position position="216"/>
    </location>
    <ligand>
        <name>L-glutamine</name>
        <dbReference type="ChEBI" id="CHEBI:58359"/>
    </ligand>
</feature>
<dbReference type="InterPro" id="IPR014445">
    <property type="entry name" value="Gln-dep_NAD_synthase"/>
</dbReference>
<feature type="active site" description="Proton acceptor; for glutaminase activity" evidence="7">
    <location>
        <position position="46"/>
    </location>
</feature>
<dbReference type="Gene3D" id="3.40.50.620">
    <property type="entry name" value="HUPs"/>
    <property type="match status" value="1"/>
</dbReference>
<comment type="pathway">
    <text evidence="1 7 8">Cofactor biosynthesis; NAD(+) biosynthesis; NAD(+) from deamido-NAD(+) (L-Gln route): step 1/1.</text>
</comment>
<dbReference type="InterPro" id="IPR003010">
    <property type="entry name" value="C-N_Hydrolase"/>
</dbReference>
<sequence>MNYGFFRAACASPAVTVADCVKNADAIIEQIQQAAQHGAALIVFPELSITGYTCGDLFLQRTLQRSAVAQLERIAAETAGCGALSLVGLPLAADDTLYNCAAYVYGGEVVAVVPKTFIPNYAEFYERRHFSPAPDANAPDAACTRTEGKTVCLSQRFPAVPFGTDILIRDVRNRDAVIAAEICEDVWVPAAPSQRHALSGATVIANLSASNEIIGKAEYRRMLVQSQSARLQCAYLYADAGNGESTTDMVFAAHNIAAENGSVLAESELFGTGLIFADFDLELLLQERRRTGTFAQCARDAGVGSYRSIYVDLPSRAEAEADELRYRRIDPHPFVPSGTRERTERCRRVVELQAEGLAKRLRHTNARTAVIGLSGGLDSTLALLVTAEAFRRCKLDPAGIEAVTMPCFGTTERTHRNAVRLSKRLHTSFREIPIAEAVRQHFADIGHDESVHDVTYENAQARERTQILMDVANKTGGLVIGTGDLSESALGWATYNGDHMSMYGVNSSVPKTLVRYLVAWFADEADSADAELAAVLRDILDTPVSPELLPPEDGAISQKTEELVGPYELHDFFLYYVLRRGFSPAKIYYLARKAFCSGGKASAEGVPDCETARAAGVYRPETVLKWLKIFYRRFFSQQFKRSCMPDGAKVGTVNLSPRGDWRMPSDASCALWQQELDNL</sequence>
<dbReference type="OrthoDB" id="9803818at2"/>
<dbReference type="FunFam" id="1.10.10.1140:FF:000001">
    <property type="entry name" value="Glutamine-dependent NAD(+) synthetase"/>
    <property type="match status" value="1"/>
</dbReference>
<dbReference type="InterPro" id="IPR014729">
    <property type="entry name" value="Rossmann-like_a/b/a_fold"/>
</dbReference>
<evidence type="ECO:0000313" key="11">
    <source>
        <dbReference type="EMBL" id="AEE16286.1"/>
    </source>
</evidence>
<dbReference type="KEGG" id="tbe:Trebr_0850"/>
<evidence type="ECO:0000256" key="4">
    <source>
        <dbReference type="ARBA" id="ARBA00022741"/>
    </source>
</evidence>
<dbReference type="PROSITE" id="PS50263">
    <property type="entry name" value="CN_HYDROLASE"/>
    <property type="match status" value="1"/>
</dbReference>
<dbReference type="RefSeq" id="WP_013758005.1">
    <property type="nucleotide sequence ID" value="NC_015500.1"/>
</dbReference>
<name>F4LIW1_TREBD</name>
<dbReference type="AlphaFoldDB" id="F4LIW1"/>
<gene>
    <name evidence="7" type="primary">nadE</name>
    <name evidence="11" type="ordered locus">Trebr_0850</name>
</gene>
<dbReference type="CDD" id="cd07570">
    <property type="entry name" value="GAT_Gln-NAD-synth"/>
    <property type="match status" value="1"/>
</dbReference>
<evidence type="ECO:0000259" key="10">
    <source>
        <dbReference type="PROSITE" id="PS50263"/>
    </source>
</evidence>
<dbReference type="GO" id="GO:0003952">
    <property type="term" value="F:NAD+ synthase (glutamine-hydrolyzing) activity"/>
    <property type="evidence" value="ECO:0007669"/>
    <property type="project" value="UniProtKB-UniRule"/>
</dbReference>
<accession>F4LIW1</accession>
<evidence type="ECO:0000313" key="12">
    <source>
        <dbReference type="Proteomes" id="UP000006546"/>
    </source>
</evidence>
<organism evidence="11 12">
    <name type="scientific">Treponema brennaborense (strain DSM 12168 / CIP 105900 / DD5/3)</name>
    <dbReference type="NCBI Taxonomy" id="906968"/>
    <lineage>
        <taxon>Bacteria</taxon>
        <taxon>Pseudomonadati</taxon>
        <taxon>Spirochaetota</taxon>
        <taxon>Spirochaetia</taxon>
        <taxon>Spirochaetales</taxon>
        <taxon>Treponemataceae</taxon>
        <taxon>Treponema</taxon>
    </lineage>
</organism>
<dbReference type="NCBIfam" id="NF002730">
    <property type="entry name" value="PRK02628.1"/>
    <property type="match status" value="1"/>
</dbReference>
<comment type="function">
    <text evidence="7">Catalyzes the ATP-dependent amidation of deamido-NAD to form NAD. Uses L-glutamine as a nitrogen source.</text>
</comment>
<dbReference type="SUPFAM" id="SSF52402">
    <property type="entry name" value="Adenine nucleotide alpha hydrolases-like"/>
    <property type="match status" value="1"/>
</dbReference>
<evidence type="ECO:0000256" key="9">
    <source>
        <dbReference type="RuleBase" id="RU003811"/>
    </source>
</evidence>
<dbReference type="UniPathway" id="UPA00253">
    <property type="reaction ID" value="UER00334"/>
</dbReference>
<keyword evidence="3 7" id="KW-0436">Ligase</keyword>
<feature type="binding site" evidence="7">
    <location>
        <position position="210"/>
    </location>
    <ligand>
        <name>L-glutamine</name>
        <dbReference type="ChEBI" id="CHEBI:58359"/>
    </ligand>
</feature>
<dbReference type="EC" id="6.3.5.1" evidence="7 8"/>
<reference evidence="12" key="1">
    <citation type="submission" date="2011-04" db="EMBL/GenBank/DDBJ databases">
        <title>The complete genome of Treponema brennaborense DSM 12168.</title>
        <authorList>
            <person name="Lucas S."/>
            <person name="Han J."/>
            <person name="Lapidus A."/>
            <person name="Bruce D."/>
            <person name="Goodwin L."/>
            <person name="Pitluck S."/>
            <person name="Peters L."/>
            <person name="Kyrpides N."/>
            <person name="Mavromatis K."/>
            <person name="Ivanova N."/>
            <person name="Mikhailova N."/>
            <person name="Pagani I."/>
            <person name="Teshima H."/>
            <person name="Detter J.C."/>
            <person name="Tapia R."/>
            <person name="Han C."/>
            <person name="Land M."/>
            <person name="Hauser L."/>
            <person name="Markowitz V."/>
            <person name="Cheng J.-F."/>
            <person name="Hugenholtz P."/>
            <person name="Woyke T."/>
            <person name="Wu D."/>
            <person name="Gronow S."/>
            <person name="Wellnitz S."/>
            <person name="Brambilla E."/>
            <person name="Klenk H.-P."/>
            <person name="Eisen J.A."/>
        </authorList>
    </citation>
    <scope>NUCLEOTIDE SEQUENCE [LARGE SCALE GENOMIC DNA]</scope>
    <source>
        <strain evidence="12">DSM 12168 / CIP 105900 / DD5/3</strain>
    </source>
</reference>
<feature type="binding site" evidence="7">
    <location>
        <position position="640"/>
    </location>
    <ligand>
        <name>deamido-NAD(+)</name>
        <dbReference type="ChEBI" id="CHEBI:58437"/>
        <note>ligand shared between two neighboring subunits</note>
    </ligand>
</feature>
<dbReference type="InterPro" id="IPR036526">
    <property type="entry name" value="C-N_Hydrolase_sf"/>
</dbReference>
<dbReference type="GO" id="GO:0009435">
    <property type="term" value="P:NAD+ biosynthetic process"/>
    <property type="evidence" value="ECO:0007669"/>
    <property type="project" value="UniProtKB-UniRule"/>
</dbReference>
<feature type="binding site" evidence="7">
    <location>
        <position position="487"/>
    </location>
    <ligand>
        <name>deamido-NAD(+)</name>
        <dbReference type="ChEBI" id="CHEBI:58437"/>
        <note>ligand shared between two neighboring subunits</note>
    </ligand>
</feature>
<dbReference type="SUPFAM" id="SSF56317">
    <property type="entry name" value="Carbon-nitrogen hydrolase"/>
    <property type="match status" value="1"/>
</dbReference>
<dbReference type="InterPro" id="IPR041856">
    <property type="entry name" value="NAD+_synth_C"/>
</dbReference>
<dbReference type="Pfam" id="PF02540">
    <property type="entry name" value="NAD_synthase"/>
    <property type="match status" value="1"/>
</dbReference>
<dbReference type="Gene3D" id="1.10.10.1140">
    <property type="entry name" value="Glutamine-dependent NAD+ synthetase, C-terminal domain"/>
    <property type="match status" value="1"/>
</dbReference>
<evidence type="ECO:0000256" key="1">
    <source>
        <dbReference type="ARBA" id="ARBA00005188"/>
    </source>
</evidence>
<dbReference type="eggNOG" id="COG0171">
    <property type="taxonomic scope" value="Bacteria"/>
</dbReference>
<evidence type="ECO:0000256" key="5">
    <source>
        <dbReference type="ARBA" id="ARBA00022840"/>
    </source>
</evidence>
<evidence type="ECO:0000256" key="6">
    <source>
        <dbReference type="ARBA" id="ARBA00023027"/>
    </source>
</evidence>
<evidence type="ECO:0000256" key="8">
    <source>
        <dbReference type="PIRNR" id="PIRNR006630"/>
    </source>
</evidence>
<dbReference type="InterPro" id="IPR022310">
    <property type="entry name" value="NAD/GMP_synthase"/>
</dbReference>
<dbReference type="GO" id="GO:0008795">
    <property type="term" value="F:NAD+ synthase activity"/>
    <property type="evidence" value="ECO:0007669"/>
    <property type="project" value="UniProtKB-UniRule"/>
</dbReference>
<comment type="catalytic activity">
    <reaction evidence="7 8">
        <text>deamido-NAD(+) + L-glutamine + ATP + H2O = L-glutamate + AMP + diphosphate + NAD(+) + H(+)</text>
        <dbReference type="Rhea" id="RHEA:24384"/>
        <dbReference type="ChEBI" id="CHEBI:15377"/>
        <dbReference type="ChEBI" id="CHEBI:15378"/>
        <dbReference type="ChEBI" id="CHEBI:29985"/>
        <dbReference type="ChEBI" id="CHEBI:30616"/>
        <dbReference type="ChEBI" id="CHEBI:33019"/>
        <dbReference type="ChEBI" id="CHEBI:57540"/>
        <dbReference type="ChEBI" id="CHEBI:58359"/>
        <dbReference type="ChEBI" id="CHEBI:58437"/>
        <dbReference type="ChEBI" id="CHEBI:456215"/>
        <dbReference type="EC" id="6.3.5.1"/>
    </reaction>
</comment>
<keyword evidence="6 7" id="KW-0520">NAD</keyword>
<dbReference type="CDD" id="cd00553">
    <property type="entry name" value="NAD_synthase"/>
    <property type="match status" value="1"/>
</dbReference>
<feature type="binding site" evidence="7">
    <location>
        <begin position="492"/>
        <end position="495"/>
    </location>
    <ligand>
        <name>deamido-NAD(+)</name>
        <dbReference type="ChEBI" id="CHEBI:58437"/>
        <note>ligand shared between two neighboring subunits</note>
    </ligand>
</feature>
<protein>
    <recommendedName>
        <fullName evidence="7 8">Glutamine-dependent NAD(+) synthetase</fullName>
        <ecNumber evidence="7 8">6.3.5.1</ecNumber>
    </recommendedName>
    <alternativeName>
        <fullName evidence="7 8">NAD(+) synthase [glutamine-hydrolyzing]</fullName>
    </alternativeName>
</protein>
<feature type="binding site" evidence="7">
    <location>
        <position position="482"/>
    </location>
    <ligand>
        <name>ATP</name>
        <dbReference type="ChEBI" id="CHEBI:30616"/>
    </ligand>
</feature>
<dbReference type="PIRSF" id="PIRSF006630">
    <property type="entry name" value="NADS_GAT"/>
    <property type="match status" value="1"/>
</dbReference>
<feature type="binding site" evidence="7">
    <location>
        <position position="458"/>
    </location>
    <ligand>
        <name>deamido-NAD(+)</name>
        <dbReference type="ChEBI" id="CHEBI:58437"/>
        <note>ligand shared between two neighboring subunits</note>
    </ligand>
</feature>
<keyword evidence="4 7" id="KW-0547">Nucleotide-binding</keyword>
<dbReference type="EMBL" id="CP002696">
    <property type="protein sequence ID" value="AEE16286.1"/>
    <property type="molecule type" value="Genomic_DNA"/>
</dbReference>